<reference evidence="2" key="1">
    <citation type="submission" date="2021-12" db="EMBL/GenBank/DDBJ databases">
        <title>Discovery of the Pendulisporaceae a myxobacterial family with distinct sporulation behavior and unique specialized metabolism.</title>
        <authorList>
            <person name="Garcia R."/>
            <person name="Popoff A."/>
            <person name="Bader C.D."/>
            <person name="Loehr J."/>
            <person name="Walesch S."/>
            <person name="Walt C."/>
            <person name="Boldt J."/>
            <person name="Bunk B."/>
            <person name="Haeckl F.J.F.P.J."/>
            <person name="Gunesch A.P."/>
            <person name="Birkelbach J."/>
            <person name="Nuebel U."/>
            <person name="Pietschmann T."/>
            <person name="Bach T."/>
            <person name="Mueller R."/>
        </authorList>
    </citation>
    <scope>NUCLEOTIDE SEQUENCE</scope>
    <source>
        <strain evidence="2">MSr11367</strain>
    </source>
</reference>
<proteinExistence type="predicted"/>
<protein>
    <submittedName>
        <fullName evidence="2">DUF805 domain-containing protein</fullName>
    </submittedName>
</protein>
<feature type="transmembrane region" description="Helical" evidence="1">
    <location>
        <begin position="219"/>
        <end position="238"/>
    </location>
</feature>
<keyword evidence="3" id="KW-1185">Reference proteome</keyword>
<dbReference type="InterPro" id="IPR008523">
    <property type="entry name" value="DUF805"/>
</dbReference>
<organism evidence="2 3">
    <name type="scientific">Pendulispora rubella</name>
    <dbReference type="NCBI Taxonomy" id="2741070"/>
    <lineage>
        <taxon>Bacteria</taxon>
        <taxon>Pseudomonadati</taxon>
        <taxon>Myxococcota</taxon>
        <taxon>Myxococcia</taxon>
        <taxon>Myxococcales</taxon>
        <taxon>Sorangiineae</taxon>
        <taxon>Pendulisporaceae</taxon>
        <taxon>Pendulispora</taxon>
    </lineage>
</organism>
<dbReference type="RefSeq" id="WP_394835845.1">
    <property type="nucleotide sequence ID" value="NZ_CP089929.1"/>
</dbReference>
<feature type="transmembrane region" description="Helical" evidence="1">
    <location>
        <begin position="244"/>
        <end position="266"/>
    </location>
</feature>
<feature type="transmembrane region" description="Helical" evidence="1">
    <location>
        <begin position="165"/>
        <end position="184"/>
    </location>
</feature>
<keyword evidence="1" id="KW-0812">Transmembrane</keyword>
<evidence type="ECO:0000256" key="1">
    <source>
        <dbReference type="SAM" id="Phobius"/>
    </source>
</evidence>
<evidence type="ECO:0000313" key="3">
    <source>
        <dbReference type="Proteomes" id="UP001374803"/>
    </source>
</evidence>
<feature type="transmembrane region" description="Helical" evidence="1">
    <location>
        <begin position="190"/>
        <end position="207"/>
    </location>
</feature>
<sequence>MKKTLILLFGMQRRVSRRAYLGWGAALAALKIGVDTAVVLAMAGTFWSPLAYILPSVTIRQHDVASGSGAMHALLALWALPFAWIGLTMSIRRAVDAGQSPWIGTLFLVPIVNYMMIAILGAMPSKGQMRWEPAPVMGPYRGGGEGAAPPPSSARTLPLPPALRAALLAPPIGIGMIALCSYAIGQYGFVLFLTTPFAMGAIASVIYNRPALRSYGSTVGVALAAVAIAGGLCLLFAIEGILCLAMAFPIAAAMTTAGALVARAIVAYQSHELPPLAVIALPLFAFGESHLVGPVPRDVVTTIEIDAPPEAVWPNVIGFSELPAPPEWFFRLGIAYPMRARIHGAGVGAVRHCEFSTGPFVEPITVWDPLNRLAFDVTSQPPSMTEWSPYRNIKAPHVENYMVSKGGEFRLVRLAGNRTRLEGTTHYTLAIYPEVYWVNYAEVLLHAIHHRVLVHIKASSEAQAQGHV</sequence>
<feature type="transmembrane region" description="Helical" evidence="1">
    <location>
        <begin position="71"/>
        <end position="91"/>
    </location>
</feature>
<gene>
    <name evidence="2" type="ORF">LVJ94_02905</name>
</gene>
<evidence type="ECO:0000313" key="2">
    <source>
        <dbReference type="EMBL" id="WXB06194.1"/>
    </source>
</evidence>
<feature type="transmembrane region" description="Helical" evidence="1">
    <location>
        <begin position="103"/>
        <end position="123"/>
    </location>
</feature>
<dbReference type="InterPro" id="IPR023393">
    <property type="entry name" value="START-like_dom_sf"/>
</dbReference>
<dbReference type="EMBL" id="CP089983">
    <property type="protein sequence ID" value="WXB06194.1"/>
    <property type="molecule type" value="Genomic_DNA"/>
</dbReference>
<keyword evidence="1" id="KW-1133">Transmembrane helix</keyword>
<dbReference type="SUPFAM" id="SSF55961">
    <property type="entry name" value="Bet v1-like"/>
    <property type="match status" value="1"/>
</dbReference>
<dbReference type="Pfam" id="PF05656">
    <property type="entry name" value="DUF805"/>
    <property type="match status" value="1"/>
</dbReference>
<accession>A0ABZ2L9E7</accession>
<name>A0ABZ2L9E7_9BACT</name>
<dbReference type="Proteomes" id="UP001374803">
    <property type="component" value="Chromosome"/>
</dbReference>
<keyword evidence="1" id="KW-0472">Membrane</keyword>
<dbReference type="Gene3D" id="3.30.530.20">
    <property type="match status" value="1"/>
</dbReference>